<keyword evidence="1" id="KW-0472">Membrane</keyword>
<feature type="transmembrane region" description="Helical" evidence="1">
    <location>
        <begin position="247"/>
        <end position="264"/>
    </location>
</feature>
<evidence type="ECO:0000313" key="3">
    <source>
        <dbReference type="EMBL" id="MDR6290865.1"/>
    </source>
</evidence>
<keyword evidence="4" id="KW-1185">Reference proteome</keyword>
<feature type="transmembrane region" description="Helical" evidence="1">
    <location>
        <begin position="12"/>
        <end position="33"/>
    </location>
</feature>
<feature type="transmembrane region" description="Helical" evidence="1">
    <location>
        <begin position="87"/>
        <end position="105"/>
    </location>
</feature>
<sequence length="352" mass="38832">MIPISVAKLQGVQILRGVAASMIVVLHCIYVVYSRAAPPDEVAARFGLFLGIGVDIFFVISGFIMMMISDQRKTGAGKFFVSRVCRIVPNYWFYTLLLAGVGVMVPSLLRAIDVNAATLLKSLFFIPFLRPNGEAQPILGVGWTLNYEMFFYLIFAGLISIGAWQRTVAMAGIFAVLFAIGLMSDEASLMRWFFGNTIVFTFVGGMVLYLIFRTWGRPGPMLSMVAFGTAIVILAPMVGVWNPSREARFLLWGIPSMLIVYAALGLPLMKQAAARFLEAVGDASYSLYLCHSLVITAVFFAWRALGVVPPWAFIPAAFVASLLAAFVAYRFVEIPLTEAARWMLEGRRRRAA</sequence>
<proteinExistence type="predicted"/>
<evidence type="ECO:0000256" key="1">
    <source>
        <dbReference type="SAM" id="Phobius"/>
    </source>
</evidence>
<reference evidence="3 4" key="1">
    <citation type="submission" date="2023-07" db="EMBL/GenBank/DDBJ databases">
        <title>Sorghum-associated microbial communities from plants grown in Nebraska, USA.</title>
        <authorList>
            <person name="Schachtman D."/>
        </authorList>
    </citation>
    <scope>NUCLEOTIDE SEQUENCE [LARGE SCALE GENOMIC DNA]</scope>
    <source>
        <strain evidence="3 4">584</strain>
    </source>
</reference>
<dbReference type="Proteomes" id="UP001262410">
    <property type="component" value="Unassembled WGS sequence"/>
</dbReference>
<feature type="transmembrane region" description="Helical" evidence="1">
    <location>
        <begin position="285"/>
        <end position="305"/>
    </location>
</feature>
<protein>
    <submittedName>
        <fullName evidence="3">Peptidoglycan/LPS O-acetylase OafA/YrhL</fullName>
    </submittedName>
</protein>
<feature type="transmembrane region" description="Helical" evidence="1">
    <location>
        <begin position="150"/>
        <end position="180"/>
    </location>
</feature>
<organism evidence="3 4">
    <name type="scientific">Inquilinus ginsengisoli</name>
    <dbReference type="NCBI Taxonomy" id="363840"/>
    <lineage>
        <taxon>Bacteria</taxon>
        <taxon>Pseudomonadati</taxon>
        <taxon>Pseudomonadota</taxon>
        <taxon>Alphaproteobacteria</taxon>
        <taxon>Rhodospirillales</taxon>
        <taxon>Rhodospirillaceae</taxon>
        <taxon>Inquilinus</taxon>
    </lineage>
</organism>
<feature type="transmembrane region" description="Helical" evidence="1">
    <location>
        <begin position="224"/>
        <end position="241"/>
    </location>
</feature>
<gene>
    <name evidence="3" type="ORF">E9232_003391</name>
</gene>
<comment type="caution">
    <text evidence="3">The sequence shown here is derived from an EMBL/GenBank/DDBJ whole genome shotgun (WGS) entry which is preliminary data.</text>
</comment>
<dbReference type="EMBL" id="JAVDPW010000005">
    <property type="protein sequence ID" value="MDR6290865.1"/>
    <property type="molecule type" value="Genomic_DNA"/>
</dbReference>
<feature type="transmembrane region" description="Helical" evidence="1">
    <location>
        <begin position="45"/>
        <end position="66"/>
    </location>
</feature>
<dbReference type="InterPro" id="IPR050879">
    <property type="entry name" value="Acyltransferase_3"/>
</dbReference>
<feature type="transmembrane region" description="Helical" evidence="1">
    <location>
        <begin position="192"/>
        <end position="212"/>
    </location>
</feature>
<feature type="domain" description="Acyltransferase 3" evidence="2">
    <location>
        <begin position="11"/>
        <end position="330"/>
    </location>
</feature>
<evidence type="ECO:0000259" key="2">
    <source>
        <dbReference type="Pfam" id="PF01757"/>
    </source>
</evidence>
<keyword evidence="1" id="KW-0812">Transmembrane</keyword>
<accession>A0ABU1JTF2</accession>
<keyword evidence="1" id="KW-1133">Transmembrane helix</keyword>
<feature type="transmembrane region" description="Helical" evidence="1">
    <location>
        <begin position="311"/>
        <end position="332"/>
    </location>
</feature>
<dbReference type="PANTHER" id="PTHR23028">
    <property type="entry name" value="ACETYLTRANSFERASE"/>
    <property type="match status" value="1"/>
</dbReference>
<dbReference type="RefSeq" id="WP_309795624.1">
    <property type="nucleotide sequence ID" value="NZ_JAVDPW010000005.1"/>
</dbReference>
<name>A0ABU1JTF2_9PROT</name>
<dbReference type="InterPro" id="IPR002656">
    <property type="entry name" value="Acyl_transf_3_dom"/>
</dbReference>
<dbReference type="Pfam" id="PF01757">
    <property type="entry name" value="Acyl_transf_3"/>
    <property type="match status" value="1"/>
</dbReference>
<dbReference type="PANTHER" id="PTHR23028:SF131">
    <property type="entry name" value="BLR2367 PROTEIN"/>
    <property type="match status" value="1"/>
</dbReference>
<evidence type="ECO:0000313" key="4">
    <source>
        <dbReference type="Proteomes" id="UP001262410"/>
    </source>
</evidence>